<dbReference type="InterPro" id="IPR011010">
    <property type="entry name" value="DNA_brk_join_enz"/>
</dbReference>
<dbReference type="GO" id="GO:0006310">
    <property type="term" value="P:DNA recombination"/>
    <property type="evidence" value="ECO:0007669"/>
    <property type="project" value="UniProtKB-KW"/>
</dbReference>
<evidence type="ECO:0000256" key="2">
    <source>
        <dbReference type="ARBA" id="ARBA00022908"/>
    </source>
</evidence>
<organism evidence="6 7">
    <name type="scientific">Rhizobium lentis</name>
    <dbReference type="NCBI Taxonomy" id="1138194"/>
    <lineage>
        <taxon>Bacteria</taxon>
        <taxon>Pseudomonadati</taxon>
        <taxon>Pseudomonadota</taxon>
        <taxon>Alphaproteobacteria</taxon>
        <taxon>Hyphomicrobiales</taxon>
        <taxon>Rhizobiaceae</taxon>
        <taxon>Rhizobium/Agrobacterium group</taxon>
        <taxon>Rhizobium</taxon>
    </lineage>
</organism>
<gene>
    <name evidence="6" type="ORF">GGI59_004738</name>
</gene>
<dbReference type="GO" id="GO:0015074">
    <property type="term" value="P:DNA integration"/>
    <property type="evidence" value="ECO:0007669"/>
    <property type="project" value="UniProtKB-KW"/>
</dbReference>
<dbReference type="EMBL" id="JACHBC010000010">
    <property type="protein sequence ID" value="MBB5563048.1"/>
    <property type="molecule type" value="Genomic_DNA"/>
</dbReference>
<dbReference type="Gene3D" id="1.10.443.10">
    <property type="entry name" value="Intergrase catalytic core"/>
    <property type="match status" value="1"/>
</dbReference>
<proteinExistence type="inferred from homology"/>
<dbReference type="GO" id="GO:0003677">
    <property type="term" value="F:DNA binding"/>
    <property type="evidence" value="ECO:0007669"/>
    <property type="project" value="UniProtKB-KW"/>
</dbReference>
<evidence type="ECO:0000259" key="5">
    <source>
        <dbReference type="PROSITE" id="PS51898"/>
    </source>
</evidence>
<keyword evidence="7" id="KW-1185">Reference proteome</keyword>
<dbReference type="RefSeq" id="WP_312862816.1">
    <property type="nucleotide sequence ID" value="NZ_JACHBB010000009.1"/>
</dbReference>
<comment type="similarity">
    <text evidence="1">Belongs to the 'phage' integrase family.</text>
</comment>
<reference evidence="6 7" key="1">
    <citation type="submission" date="2020-08" db="EMBL/GenBank/DDBJ databases">
        <title>Genomic Encyclopedia of Type Strains, Phase IV (KMG-V): Genome sequencing to study the core and pangenomes of soil and plant-associated prokaryotes.</title>
        <authorList>
            <person name="Whitman W."/>
        </authorList>
    </citation>
    <scope>NUCLEOTIDE SEQUENCE [LARGE SCALE GENOMIC DNA]</scope>
    <source>
        <strain evidence="6 7">SEMIA 4034</strain>
    </source>
</reference>
<dbReference type="PANTHER" id="PTHR30349:SF41">
    <property type="entry name" value="INTEGRASE_RECOMBINASE PROTEIN MJ0367-RELATED"/>
    <property type="match status" value="1"/>
</dbReference>
<keyword evidence="2" id="KW-0229">DNA integration</keyword>
<dbReference type="PANTHER" id="PTHR30349">
    <property type="entry name" value="PHAGE INTEGRASE-RELATED"/>
    <property type="match status" value="1"/>
</dbReference>
<evidence type="ECO:0000256" key="3">
    <source>
        <dbReference type="ARBA" id="ARBA00023125"/>
    </source>
</evidence>
<evidence type="ECO:0000256" key="1">
    <source>
        <dbReference type="ARBA" id="ARBA00008857"/>
    </source>
</evidence>
<protein>
    <submittedName>
        <fullName evidence="6">Integrase</fullName>
    </submittedName>
</protein>
<keyword evidence="4" id="KW-0233">DNA recombination</keyword>
<comment type="caution">
    <text evidence="6">The sequence shown here is derived from an EMBL/GenBank/DDBJ whole genome shotgun (WGS) entry which is preliminary data.</text>
</comment>
<dbReference type="PROSITE" id="PS51898">
    <property type="entry name" value="TYR_RECOMBINASE"/>
    <property type="match status" value="1"/>
</dbReference>
<keyword evidence="3" id="KW-0238">DNA-binding</keyword>
<dbReference type="InterPro" id="IPR002104">
    <property type="entry name" value="Integrase_catalytic"/>
</dbReference>
<dbReference type="Proteomes" id="UP000528824">
    <property type="component" value="Unassembled WGS sequence"/>
</dbReference>
<dbReference type="InterPro" id="IPR050090">
    <property type="entry name" value="Tyrosine_recombinase_XerCD"/>
</dbReference>
<dbReference type="AlphaFoldDB" id="A0A7W8XHM6"/>
<evidence type="ECO:0000313" key="7">
    <source>
        <dbReference type="Proteomes" id="UP000528824"/>
    </source>
</evidence>
<dbReference type="InterPro" id="IPR013762">
    <property type="entry name" value="Integrase-like_cat_sf"/>
</dbReference>
<feature type="domain" description="Tyr recombinase" evidence="5">
    <location>
        <begin position="455"/>
        <end position="665"/>
    </location>
</feature>
<name>A0A7W8XHM6_9HYPH</name>
<dbReference type="SUPFAM" id="SSF56349">
    <property type="entry name" value="DNA breaking-rejoining enzymes"/>
    <property type="match status" value="1"/>
</dbReference>
<accession>A0A7W8XHM6</accession>
<evidence type="ECO:0000256" key="4">
    <source>
        <dbReference type="ARBA" id="ARBA00023172"/>
    </source>
</evidence>
<sequence length="705" mass="79587">MAGKGKLLMAVRHDVENLTRRGNIFYWRSRIPSAFGQCRPGSRLSLSLHCSDHKKAQAIGRKLNMLVAELKLKQKEPMSKAQLQKLCEHERDMMLMHLEDVSIVARRYGRPADITELEMDVENGWAYRLLGMFGITHHLTLKDDCRGLAYLRQNGVPASHIFAIGSNYFELLHEANTRGFKAGIRRLMHLFEISPNPVNEEKAMKAYFSGRAEALFDVAERHPLADRDLSELTGGSASTPQPAFMEVVAPLKTTPPLLEIAVPADDVVEPSALEVPPVTMLDLTPSPRAAAINEPVEERTRPVIHLVDFEAECEQLVKNMKDAWDDSTARDARAAVRMFKGVLEEHGVEHTGQITQYHIGKLRKHFNEIPLRWGQSARMRAMSASELRAEGERLREQAETKGEDAAVGLSAATIRKHIGNVNHFLKHVRGHGFDVEDWTFEGLRPKKPKLGSIRRQQHKPTPDEIKPIFSSPIYTGSLNHDRGRKKPGPHVFHDAAYFLPIMFSYLGARRREFAGLALDDIAEDDGGLVLILRTNKFRRLKTEQSERLLPLPEELVRLGFMDYCAALQNLGYEAVFPDLFSDKTLNDPGDRFYDVFLPIMKQSLGEKMWDRAFHALRHGMADTLLQAGVPPLVIDDISGRLSQGGETSLRYTNPAGLPLMRDALSKYPIITAGIEPKPTKLLPWIEQRLPPPWAREAKNEARRRK</sequence>
<evidence type="ECO:0000313" key="6">
    <source>
        <dbReference type="EMBL" id="MBB5563048.1"/>
    </source>
</evidence>